<keyword evidence="1" id="KW-0472">Membrane</keyword>
<evidence type="ECO:0000256" key="1">
    <source>
        <dbReference type="SAM" id="Phobius"/>
    </source>
</evidence>
<dbReference type="AlphaFoldDB" id="A0A7S2L506"/>
<dbReference type="Gene3D" id="1.25.10.10">
    <property type="entry name" value="Leucine-rich Repeat Variant"/>
    <property type="match status" value="1"/>
</dbReference>
<gene>
    <name evidence="2" type="ORF">LDAN0321_LOCUS14723</name>
</gene>
<dbReference type="EMBL" id="HBGY01023415">
    <property type="protein sequence ID" value="CAD9595081.1"/>
    <property type="molecule type" value="Transcribed_RNA"/>
</dbReference>
<reference evidence="2" key="1">
    <citation type="submission" date="2021-01" db="EMBL/GenBank/DDBJ databases">
        <authorList>
            <person name="Corre E."/>
            <person name="Pelletier E."/>
            <person name="Niang G."/>
            <person name="Scheremetjew M."/>
            <person name="Finn R."/>
            <person name="Kale V."/>
            <person name="Holt S."/>
            <person name="Cochrane G."/>
            <person name="Meng A."/>
            <person name="Brown T."/>
            <person name="Cohen L."/>
        </authorList>
    </citation>
    <scope>NUCLEOTIDE SEQUENCE</scope>
    <source>
        <strain evidence="2">B650</strain>
    </source>
</reference>
<keyword evidence="1" id="KW-1133">Transmembrane helix</keyword>
<dbReference type="SUPFAM" id="SSF48371">
    <property type="entry name" value="ARM repeat"/>
    <property type="match status" value="1"/>
</dbReference>
<keyword evidence="1" id="KW-0812">Transmembrane</keyword>
<name>A0A7S2L506_9STRA</name>
<evidence type="ECO:0000313" key="2">
    <source>
        <dbReference type="EMBL" id="CAD9595081.1"/>
    </source>
</evidence>
<sequence length="357" mass="39856">MFGNNASSSGMIIATVIIALVIMRIIGSLFTRDGWKQNKGRHENLNFLSTKELEERLRQIISGTSNDDEQCISLLRALIRQTAEKVKVSKEVKIVKELDIDKVRENLSCQDISYAVLGKFPHNDIICTEAFSLLILVAGTNEVKERTINESETYGIDVPLRIMRESLHRIKQVNGDDGLIEERERIVAELQRKGALLLGAYGDGDKDMATIVVDEDGIDCLLEAASFFRKHQGVCKWVLWALFILCYDHIENQQHFVRLDGIQKVCCLLGTTENSIDSQRHGIALLFDSLRENPLGPNKITARMIAVSAGIHGIVGKSMSLYAKESPEILLMGKQILVGTGYRGEIPQFAIDSVVCR</sequence>
<dbReference type="InterPro" id="IPR016024">
    <property type="entry name" value="ARM-type_fold"/>
</dbReference>
<dbReference type="InterPro" id="IPR011989">
    <property type="entry name" value="ARM-like"/>
</dbReference>
<accession>A0A7S2L506</accession>
<feature type="transmembrane region" description="Helical" evidence="1">
    <location>
        <begin position="12"/>
        <end position="31"/>
    </location>
</feature>
<protein>
    <submittedName>
        <fullName evidence="2">Uncharacterized protein</fullName>
    </submittedName>
</protein>
<proteinExistence type="predicted"/>
<organism evidence="2">
    <name type="scientific">Leptocylindrus danicus</name>
    <dbReference type="NCBI Taxonomy" id="163516"/>
    <lineage>
        <taxon>Eukaryota</taxon>
        <taxon>Sar</taxon>
        <taxon>Stramenopiles</taxon>
        <taxon>Ochrophyta</taxon>
        <taxon>Bacillariophyta</taxon>
        <taxon>Coscinodiscophyceae</taxon>
        <taxon>Chaetocerotophycidae</taxon>
        <taxon>Leptocylindrales</taxon>
        <taxon>Leptocylindraceae</taxon>
        <taxon>Leptocylindrus</taxon>
    </lineage>
</organism>